<organism evidence="2 3">
    <name type="scientific">Staurois parvus</name>
    <dbReference type="NCBI Taxonomy" id="386267"/>
    <lineage>
        <taxon>Eukaryota</taxon>
        <taxon>Metazoa</taxon>
        <taxon>Chordata</taxon>
        <taxon>Craniata</taxon>
        <taxon>Vertebrata</taxon>
        <taxon>Euteleostomi</taxon>
        <taxon>Amphibia</taxon>
        <taxon>Batrachia</taxon>
        <taxon>Anura</taxon>
        <taxon>Neobatrachia</taxon>
        <taxon>Ranoidea</taxon>
        <taxon>Ranidae</taxon>
        <taxon>Staurois</taxon>
    </lineage>
</organism>
<evidence type="ECO:0000313" key="2">
    <source>
        <dbReference type="EMBL" id="CAI9544269.1"/>
    </source>
</evidence>
<feature type="non-terminal residue" evidence="2">
    <location>
        <position position="149"/>
    </location>
</feature>
<feature type="non-terminal residue" evidence="2">
    <location>
        <position position="1"/>
    </location>
</feature>
<dbReference type="InterPro" id="IPR031148">
    <property type="entry name" value="Plexin"/>
</dbReference>
<dbReference type="Gene3D" id="3.10.20.90">
    <property type="entry name" value="Phosphatidylinositol 3-kinase Catalytic Subunit, Chain A, domain 1"/>
    <property type="match status" value="1"/>
</dbReference>
<dbReference type="Proteomes" id="UP001162483">
    <property type="component" value="Unassembled WGS sequence"/>
</dbReference>
<gene>
    <name evidence="2" type="ORF">SPARVUS_LOCUS2445008</name>
</gene>
<dbReference type="Pfam" id="PF20170">
    <property type="entry name" value="Plexin_RBD"/>
    <property type="match status" value="1"/>
</dbReference>
<evidence type="ECO:0000313" key="3">
    <source>
        <dbReference type="Proteomes" id="UP001162483"/>
    </source>
</evidence>
<name>A0ABN9B9M4_9NEOB</name>
<evidence type="ECO:0000259" key="1">
    <source>
        <dbReference type="Pfam" id="PF20170"/>
    </source>
</evidence>
<sequence>DINVHYPTLESEAVDASQCIKVTVLDCDTIGQVKEKILQTFLSKNGYAFSFSPCDICLELHYGQTYKELLDIDESSVVMENDFKKLNTVNHYKIENGATVKIIIRKNCDPAKQYTSDYVHLELPETEESDDLQNLENKGKQKFKVKEMY</sequence>
<proteinExistence type="predicted"/>
<feature type="domain" description="Plexin cytoplasmic RhoGTPase-binding" evidence="1">
    <location>
        <begin position="15"/>
        <end position="102"/>
    </location>
</feature>
<dbReference type="PANTHER" id="PTHR22625">
    <property type="entry name" value="PLEXIN"/>
    <property type="match status" value="1"/>
</dbReference>
<accession>A0ABN9B9M4</accession>
<dbReference type="PANTHER" id="PTHR22625:SF4">
    <property type="entry name" value="PLEXIN-C1"/>
    <property type="match status" value="1"/>
</dbReference>
<reference evidence="2" key="1">
    <citation type="submission" date="2023-05" db="EMBL/GenBank/DDBJ databases">
        <authorList>
            <person name="Stuckert A."/>
        </authorList>
    </citation>
    <scope>NUCLEOTIDE SEQUENCE</scope>
</reference>
<keyword evidence="3" id="KW-1185">Reference proteome</keyword>
<dbReference type="EMBL" id="CATNWA010002982">
    <property type="protein sequence ID" value="CAI9544269.1"/>
    <property type="molecule type" value="Genomic_DNA"/>
</dbReference>
<protein>
    <recommendedName>
        <fullName evidence="1">Plexin cytoplasmic RhoGTPase-binding domain-containing protein</fullName>
    </recommendedName>
</protein>
<dbReference type="InterPro" id="IPR046800">
    <property type="entry name" value="Plexin_RBD"/>
</dbReference>
<comment type="caution">
    <text evidence="2">The sequence shown here is derived from an EMBL/GenBank/DDBJ whole genome shotgun (WGS) entry which is preliminary data.</text>
</comment>